<keyword evidence="3" id="KW-1064">Adaptive immunity</keyword>
<dbReference type="GO" id="GO:0042605">
    <property type="term" value="F:peptide antigen binding"/>
    <property type="evidence" value="ECO:0007669"/>
    <property type="project" value="TreeGrafter"/>
</dbReference>
<dbReference type="EMBL" id="VXAM01001811">
    <property type="protein sequence ID" value="NXK00674.1"/>
    <property type="molecule type" value="Genomic_DNA"/>
</dbReference>
<dbReference type="Proteomes" id="UP000526942">
    <property type="component" value="Unassembled WGS sequence"/>
</dbReference>
<keyword evidence="6" id="KW-1279">T cell receptor</keyword>
<evidence type="ECO:0000313" key="9">
    <source>
        <dbReference type="Proteomes" id="UP000526942"/>
    </source>
</evidence>
<reference evidence="8 9" key="1">
    <citation type="submission" date="2019-09" db="EMBL/GenBank/DDBJ databases">
        <title>Bird 10,000 Genomes (B10K) Project - Family phase.</title>
        <authorList>
            <person name="Zhang G."/>
        </authorList>
    </citation>
    <scope>NUCLEOTIDE SEQUENCE [LARGE SCALE GENOMIC DNA]</scope>
    <source>
        <strain evidence="8">B10K-DU-011-20</strain>
        <tissue evidence="8">Muscle</tissue>
    </source>
</reference>
<organism evidence="8 9">
    <name type="scientific">Corythaixoides concolor</name>
    <name type="common">Grey go-away-bird</name>
    <dbReference type="NCBI Taxonomy" id="103956"/>
    <lineage>
        <taxon>Eukaryota</taxon>
        <taxon>Metazoa</taxon>
        <taxon>Chordata</taxon>
        <taxon>Craniata</taxon>
        <taxon>Vertebrata</taxon>
        <taxon>Euteleostomi</taxon>
        <taxon>Archelosauria</taxon>
        <taxon>Archosauria</taxon>
        <taxon>Dinosauria</taxon>
        <taxon>Saurischia</taxon>
        <taxon>Theropoda</taxon>
        <taxon>Coelurosauria</taxon>
        <taxon>Aves</taxon>
        <taxon>Neognathae</taxon>
        <taxon>Neoaves</taxon>
        <taxon>Otidimorphae</taxon>
        <taxon>Musophagiformes</taxon>
        <taxon>Musophagidae</taxon>
        <taxon>Corythaixoides</taxon>
    </lineage>
</organism>
<dbReference type="SUPFAM" id="SSF48726">
    <property type="entry name" value="Immunoglobulin"/>
    <property type="match status" value="1"/>
</dbReference>
<feature type="non-terminal residue" evidence="8">
    <location>
        <position position="94"/>
    </location>
</feature>
<dbReference type="GO" id="GO:0002250">
    <property type="term" value="P:adaptive immune response"/>
    <property type="evidence" value="ECO:0007669"/>
    <property type="project" value="UniProtKB-KW"/>
</dbReference>
<gene>
    <name evidence="8" type="primary">Trav12_0</name>
    <name evidence="8" type="ORF">CORCON_R09826</name>
</gene>
<dbReference type="Gene3D" id="2.60.40.10">
    <property type="entry name" value="Immunoglobulins"/>
    <property type="match status" value="1"/>
</dbReference>
<evidence type="ECO:0000256" key="6">
    <source>
        <dbReference type="ARBA" id="ARBA00043266"/>
    </source>
</evidence>
<protein>
    <submittedName>
        <fullName evidence="8">TVA12 protein</fullName>
    </submittedName>
</protein>
<keyword evidence="4" id="KW-0675">Receptor</keyword>
<keyword evidence="2" id="KW-0391">Immunity</keyword>
<dbReference type="AlphaFoldDB" id="A0A7L0FYX7"/>
<proteinExistence type="predicted"/>
<dbReference type="OrthoDB" id="8947657at2759"/>
<evidence type="ECO:0000256" key="4">
    <source>
        <dbReference type="ARBA" id="ARBA00023170"/>
    </source>
</evidence>
<evidence type="ECO:0000256" key="3">
    <source>
        <dbReference type="ARBA" id="ARBA00023130"/>
    </source>
</evidence>
<evidence type="ECO:0000256" key="5">
    <source>
        <dbReference type="ARBA" id="ARBA00023319"/>
    </source>
</evidence>
<dbReference type="InterPro" id="IPR036179">
    <property type="entry name" value="Ig-like_dom_sf"/>
</dbReference>
<dbReference type="PANTHER" id="PTHR19343:SF26">
    <property type="entry name" value="T CELL RECEPTOR ALPHA VARIABLE 1-1"/>
    <property type="match status" value="1"/>
</dbReference>
<feature type="non-terminal residue" evidence="8">
    <location>
        <position position="1"/>
    </location>
</feature>
<dbReference type="PROSITE" id="PS50835">
    <property type="entry name" value="IG_LIKE"/>
    <property type="match status" value="1"/>
</dbReference>
<dbReference type="InterPro" id="IPR007110">
    <property type="entry name" value="Ig-like_dom"/>
</dbReference>
<feature type="domain" description="Ig-like" evidence="7">
    <location>
        <begin position="1"/>
        <end position="94"/>
    </location>
</feature>
<evidence type="ECO:0000256" key="2">
    <source>
        <dbReference type="ARBA" id="ARBA00022859"/>
    </source>
</evidence>
<keyword evidence="1" id="KW-0732">Signal</keyword>
<evidence type="ECO:0000259" key="7">
    <source>
        <dbReference type="PROSITE" id="PS50835"/>
    </source>
</evidence>
<accession>A0A7L0FYX7</accession>
<name>A0A7L0FYX7_CORCN</name>
<dbReference type="GO" id="GO:0042101">
    <property type="term" value="C:T cell receptor complex"/>
    <property type="evidence" value="ECO:0007669"/>
    <property type="project" value="UniProtKB-KW"/>
</dbReference>
<keyword evidence="5" id="KW-0393">Immunoglobulin domain</keyword>
<keyword evidence="9" id="KW-1185">Reference proteome</keyword>
<dbReference type="InterPro" id="IPR013106">
    <property type="entry name" value="Ig_V-set"/>
</dbReference>
<dbReference type="Pfam" id="PF07686">
    <property type="entry name" value="V-set"/>
    <property type="match status" value="1"/>
</dbReference>
<sequence length="94" mass="10797">MGQTTITQQEGQVTVKQRDTFQTTCTYQITVFWSLYWYQQRKDQAPQLVSFQQAAGSKRSGRFTTVLNTTGNYSRLQLEEVEVSDSALYLCALQ</sequence>
<evidence type="ECO:0000256" key="1">
    <source>
        <dbReference type="ARBA" id="ARBA00022729"/>
    </source>
</evidence>
<dbReference type="InterPro" id="IPR013783">
    <property type="entry name" value="Ig-like_fold"/>
</dbReference>
<dbReference type="PANTHER" id="PTHR19343">
    <property type="entry name" value="T CELL RECEPTOR ALPHA VARIABLE 1-2"/>
    <property type="match status" value="1"/>
</dbReference>
<comment type="caution">
    <text evidence="8">The sequence shown here is derived from an EMBL/GenBank/DDBJ whole genome shotgun (WGS) entry which is preliminary data.</text>
</comment>
<dbReference type="InterPro" id="IPR051006">
    <property type="entry name" value="TCR_variable_domain"/>
</dbReference>
<evidence type="ECO:0000313" key="8">
    <source>
        <dbReference type="EMBL" id="NXK00674.1"/>
    </source>
</evidence>